<dbReference type="Pfam" id="PF07793">
    <property type="entry name" value="DUF1631"/>
    <property type="match status" value="1"/>
</dbReference>
<dbReference type="InterPro" id="IPR012434">
    <property type="entry name" value="DUF1631"/>
</dbReference>
<evidence type="ECO:0000313" key="3">
    <source>
        <dbReference type="Proteomes" id="UP000482155"/>
    </source>
</evidence>
<dbReference type="RefSeq" id="WP_163964380.1">
    <property type="nucleotide sequence ID" value="NZ_JAAIVB010000047.1"/>
</dbReference>
<evidence type="ECO:0000256" key="1">
    <source>
        <dbReference type="SAM" id="MobiDB-lite"/>
    </source>
</evidence>
<keyword evidence="3" id="KW-1185">Reference proteome</keyword>
<dbReference type="EMBL" id="JAAIVB010000047">
    <property type="protein sequence ID" value="NEX62296.1"/>
    <property type="molecule type" value="Genomic_DNA"/>
</dbReference>
<name>A0A6B3STV1_9BURK</name>
<dbReference type="Proteomes" id="UP000482155">
    <property type="component" value="Unassembled WGS sequence"/>
</dbReference>
<protein>
    <submittedName>
        <fullName evidence="2">DUF1631 domain-containing protein</fullName>
    </submittedName>
</protein>
<accession>A0A6B3STV1</accession>
<sequence length="771" mass="86256">MADTEYKRLIETAKERAVFGFLALSQRALQDTDRNVAQLLGAATSGVGQSALMGVRHFIRQDGNRFVRKVDSLFRVYLERALQTMYVDMRAGMRQLSADELSLIDDESVTQQIEVGRLTTRLRDANEEVIGRLNVMIAMLNGQREAKERENPFRPYLLARCIYEAVRELSPDEAKSRILFDHLANGIAQHLPGYYNSLREVFEQAGLNGKFAPKPSRASHYQRYFGAPPEHVNLPLHLRSHIVPGLQRMMHALQQPGGLGADTGLEDEPTDVHEFIRRMVTPSRSGIQGEDGSAPGRKPSSLNPVAAQLKRFQQQAASGDDGLDGGSGQPNALFNIREKLNLDVASPMDRMTIDVVAMLFSFILDDEQIPLELRRRIGRLQIPVLKAAIIDPGLLQQEDHPVRQLLNRVSSAAVGADPQNEQGQALLQEIDRIADAVLAGFDADLSIFTGLLGEFEQFLLDFATRDDDRSMRGVEAVEAAEKISVLRANIMKALCDVLLPLNIDKRISDVIIHVWPHVLAHALWKDGENRVASDDAESYFRSCRSILPKLIWSIQLKTSPDDRAALIRMLPSLVKQIAKAFEIIGLQEAESREVMDLLIEMHSRVLRYTGKQGDVPPSLDDLQLMFSRMVFNWDRVSWGNDDPPAIRDDVMEEVMARYQLNPVLSFGGSMASASPADREFLAQTYLLGTRVELRAPDGSGRQAQLIWISTHRSLYLFKRDGDGELVIYSYASLLDSLRDGSLVPVEYAPVFERAVDSLLFRADKVKDGVIL</sequence>
<gene>
    <name evidence="2" type="ORF">G3574_14500</name>
</gene>
<feature type="region of interest" description="Disordered" evidence="1">
    <location>
        <begin position="280"/>
        <end position="302"/>
    </location>
</feature>
<dbReference type="AlphaFoldDB" id="A0A6B3STV1"/>
<proteinExistence type="predicted"/>
<evidence type="ECO:0000313" key="2">
    <source>
        <dbReference type="EMBL" id="NEX62296.1"/>
    </source>
</evidence>
<organism evidence="2 3">
    <name type="scientific">Noviherbaspirillum galbum</name>
    <dbReference type="NCBI Taxonomy" id="2709383"/>
    <lineage>
        <taxon>Bacteria</taxon>
        <taxon>Pseudomonadati</taxon>
        <taxon>Pseudomonadota</taxon>
        <taxon>Betaproteobacteria</taxon>
        <taxon>Burkholderiales</taxon>
        <taxon>Oxalobacteraceae</taxon>
        <taxon>Noviherbaspirillum</taxon>
    </lineage>
</organism>
<comment type="caution">
    <text evidence="2">The sequence shown here is derived from an EMBL/GenBank/DDBJ whole genome shotgun (WGS) entry which is preliminary data.</text>
</comment>
<reference evidence="2 3" key="1">
    <citation type="submission" date="2020-02" db="EMBL/GenBank/DDBJ databases">
        <authorList>
            <person name="Kim M.K."/>
        </authorList>
    </citation>
    <scope>NUCLEOTIDE SEQUENCE [LARGE SCALE GENOMIC DNA]</scope>
    <source>
        <strain evidence="2 3">17J57-3</strain>
    </source>
</reference>